<dbReference type="InterPro" id="IPR036236">
    <property type="entry name" value="Znf_C2H2_sf"/>
</dbReference>
<sequence>VYRETFPQYQCPAKSAFANIHQHRAEKNVGSVNKEKEVLEIIKADWSITLVRLKSFGGTTIASISYSMLSNTLEGVSKVNDKLSFGPQDLRVKRSWEHFPPHLALPMLLMRESMKNSVFHSLSTKSTCDLSAPLKSPKPQKTSNDGSGFACPDCGRIYKLKSSLRNHRKWECGKEPQFKCPYCVYKAKQKMHMARHMERMHKEIDYASVRAEIEANADNTDSDPCSSILASRKTQNNEAKEAVGDIDK</sequence>
<feature type="compositionally biased region" description="Polar residues" evidence="2">
    <location>
        <begin position="217"/>
        <end position="237"/>
    </location>
</feature>
<feature type="region of interest" description="Disordered" evidence="2">
    <location>
        <begin position="217"/>
        <end position="248"/>
    </location>
</feature>
<dbReference type="SMART" id="SM00355">
    <property type="entry name" value="ZnF_C2H2"/>
    <property type="match status" value="2"/>
</dbReference>
<comment type="caution">
    <text evidence="4">The sequence shown here is derived from an EMBL/GenBank/DDBJ whole genome shotgun (WGS) entry which is preliminary data.</text>
</comment>
<reference evidence="4" key="1">
    <citation type="submission" date="2019-08" db="EMBL/GenBank/DDBJ databases">
        <title>The genome of the North American firefly Photinus pyralis.</title>
        <authorList>
            <consortium name="Photinus pyralis genome working group"/>
            <person name="Fallon T.R."/>
            <person name="Sander Lower S.E."/>
            <person name="Weng J.-K."/>
        </authorList>
    </citation>
    <scope>NUCLEOTIDE SEQUENCE</scope>
    <source>
        <strain evidence="4">TRF0915ILg1</strain>
        <tissue evidence="4">Whole body</tissue>
    </source>
</reference>
<dbReference type="EMBL" id="VTPC01006046">
    <property type="protein sequence ID" value="KAF2895316.1"/>
    <property type="molecule type" value="Genomic_DNA"/>
</dbReference>
<feature type="compositionally biased region" description="Basic and acidic residues" evidence="2">
    <location>
        <begin position="238"/>
        <end position="248"/>
    </location>
</feature>
<keyword evidence="5" id="KW-1185">Reference proteome</keyword>
<dbReference type="GO" id="GO:0008270">
    <property type="term" value="F:zinc ion binding"/>
    <property type="evidence" value="ECO:0007669"/>
    <property type="project" value="UniProtKB-KW"/>
</dbReference>
<dbReference type="SUPFAM" id="SSF57667">
    <property type="entry name" value="beta-beta-alpha zinc fingers"/>
    <property type="match status" value="1"/>
</dbReference>
<dbReference type="Pfam" id="PF13909">
    <property type="entry name" value="zf-H2C2_5"/>
    <property type="match status" value="1"/>
</dbReference>
<evidence type="ECO:0000313" key="4">
    <source>
        <dbReference type="EMBL" id="KAF2895316.1"/>
    </source>
</evidence>
<accession>A0A8K0D1B2</accession>
<evidence type="ECO:0000313" key="5">
    <source>
        <dbReference type="Proteomes" id="UP000801492"/>
    </source>
</evidence>
<dbReference type="OrthoDB" id="10004641at2759"/>
<evidence type="ECO:0000256" key="2">
    <source>
        <dbReference type="SAM" id="MobiDB-lite"/>
    </source>
</evidence>
<dbReference type="PROSITE" id="PS50157">
    <property type="entry name" value="ZINC_FINGER_C2H2_2"/>
    <property type="match status" value="1"/>
</dbReference>
<keyword evidence="1" id="KW-0479">Metal-binding</keyword>
<keyword evidence="1" id="KW-0862">Zinc</keyword>
<organism evidence="4 5">
    <name type="scientific">Ignelater luminosus</name>
    <name type="common">Cucubano</name>
    <name type="synonym">Pyrophorus luminosus</name>
    <dbReference type="NCBI Taxonomy" id="2038154"/>
    <lineage>
        <taxon>Eukaryota</taxon>
        <taxon>Metazoa</taxon>
        <taxon>Ecdysozoa</taxon>
        <taxon>Arthropoda</taxon>
        <taxon>Hexapoda</taxon>
        <taxon>Insecta</taxon>
        <taxon>Pterygota</taxon>
        <taxon>Neoptera</taxon>
        <taxon>Endopterygota</taxon>
        <taxon>Coleoptera</taxon>
        <taxon>Polyphaga</taxon>
        <taxon>Elateriformia</taxon>
        <taxon>Elateroidea</taxon>
        <taxon>Elateridae</taxon>
        <taxon>Agrypninae</taxon>
        <taxon>Pyrophorini</taxon>
        <taxon>Ignelater</taxon>
    </lineage>
</organism>
<gene>
    <name evidence="4" type="ORF">ILUMI_10859</name>
</gene>
<dbReference type="Gene3D" id="3.30.160.60">
    <property type="entry name" value="Classic Zinc Finger"/>
    <property type="match status" value="1"/>
</dbReference>
<evidence type="ECO:0000259" key="3">
    <source>
        <dbReference type="PROSITE" id="PS50157"/>
    </source>
</evidence>
<dbReference type="InterPro" id="IPR013087">
    <property type="entry name" value="Znf_C2H2_type"/>
</dbReference>
<proteinExistence type="predicted"/>
<feature type="domain" description="C2H2-type" evidence="3">
    <location>
        <begin position="149"/>
        <end position="176"/>
    </location>
</feature>
<dbReference type="Proteomes" id="UP000801492">
    <property type="component" value="Unassembled WGS sequence"/>
</dbReference>
<protein>
    <recommendedName>
        <fullName evidence="3">C2H2-type domain-containing protein</fullName>
    </recommendedName>
</protein>
<dbReference type="AlphaFoldDB" id="A0A8K0D1B2"/>
<feature type="non-terminal residue" evidence="4">
    <location>
        <position position="248"/>
    </location>
</feature>
<evidence type="ECO:0000256" key="1">
    <source>
        <dbReference type="PROSITE-ProRule" id="PRU00042"/>
    </source>
</evidence>
<name>A0A8K0D1B2_IGNLU</name>
<keyword evidence="1" id="KW-0863">Zinc-finger</keyword>
<dbReference type="Pfam" id="PF00096">
    <property type="entry name" value="zf-C2H2"/>
    <property type="match status" value="1"/>
</dbReference>